<feature type="chain" id="PRO_5040845844" evidence="2">
    <location>
        <begin position="19"/>
        <end position="176"/>
    </location>
</feature>
<reference evidence="3" key="1">
    <citation type="submission" date="2022-12" db="EMBL/GenBank/DDBJ databases">
        <authorList>
            <person name="Brejova B."/>
        </authorList>
    </citation>
    <scope>NUCLEOTIDE SEQUENCE</scope>
</reference>
<keyword evidence="2" id="KW-0732">Signal</keyword>
<feature type="compositionally biased region" description="Polar residues" evidence="1">
    <location>
        <begin position="53"/>
        <end position="62"/>
    </location>
</feature>
<proteinExistence type="predicted"/>
<dbReference type="OrthoDB" id="4094978at2759"/>
<name>A0A9W4XC24_9ASCO</name>
<gene>
    <name evidence="3" type="ORF">CANVERA_P4593</name>
</gene>
<dbReference type="EMBL" id="CANTUO010000005">
    <property type="protein sequence ID" value="CAI5760082.1"/>
    <property type="molecule type" value="Genomic_DNA"/>
</dbReference>
<keyword evidence="4" id="KW-1185">Reference proteome</keyword>
<protein>
    <submittedName>
        <fullName evidence="3">Uncharacterized protein</fullName>
    </submittedName>
</protein>
<evidence type="ECO:0000256" key="1">
    <source>
        <dbReference type="SAM" id="MobiDB-lite"/>
    </source>
</evidence>
<dbReference type="AlphaFoldDB" id="A0A9W4XC24"/>
<sequence length="176" mass="17465">MKFTSITLAAFTVSSVVASGGRKDHGTPTTTTVLAPTEASTHRFGHFDHTSRTKASSPTGDMSTHVYGRFDKTKRPSTVTSFVPQSVIDHSKSISRVSARSSSFYHGDVVYVGKAVNDTGAGAVNGTGAGASNGTAGGAGSNSTGGVGSSANIANGNAAGYGLGLGAALVGAALLI</sequence>
<organism evidence="3 4">
    <name type="scientific">Candida verbasci</name>
    <dbReference type="NCBI Taxonomy" id="1227364"/>
    <lineage>
        <taxon>Eukaryota</taxon>
        <taxon>Fungi</taxon>
        <taxon>Dikarya</taxon>
        <taxon>Ascomycota</taxon>
        <taxon>Saccharomycotina</taxon>
        <taxon>Pichiomycetes</taxon>
        <taxon>Debaryomycetaceae</taxon>
        <taxon>Candida/Lodderomyces clade</taxon>
        <taxon>Candida</taxon>
    </lineage>
</organism>
<evidence type="ECO:0000313" key="4">
    <source>
        <dbReference type="Proteomes" id="UP001152885"/>
    </source>
</evidence>
<feature type="signal peptide" evidence="2">
    <location>
        <begin position="1"/>
        <end position="18"/>
    </location>
</feature>
<dbReference type="Proteomes" id="UP001152885">
    <property type="component" value="Unassembled WGS sequence"/>
</dbReference>
<comment type="caution">
    <text evidence="3">The sequence shown here is derived from an EMBL/GenBank/DDBJ whole genome shotgun (WGS) entry which is preliminary data.</text>
</comment>
<accession>A0A9W4XC24</accession>
<feature type="region of interest" description="Disordered" evidence="1">
    <location>
        <begin position="38"/>
        <end position="70"/>
    </location>
</feature>
<evidence type="ECO:0000313" key="3">
    <source>
        <dbReference type="EMBL" id="CAI5760082.1"/>
    </source>
</evidence>
<evidence type="ECO:0000256" key="2">
    <source>
        <dbReference type="SAM" id="SignalP"/>
    </source>
</evidence>